<dbReference type="PANTHER" id="PTHR12385">
    <property type="entry name" value="CHOLINE TRANSPORTER-LIKE (SLC FAMILY 44)"/>
    <property type="match status" value="1"/>
</dbReference>
<sequence>MYAPEEYGSYRKDDRGCTDLCGLIMFIFAALLLAGLAVTAYSEGEVARLYKGINYNGRLCGLDHPVEAKPYLFWPKSPSSGDIDPSTPLCVKKCPTEDDANKAVTVNYPERTTVYNNKTKTTSTTQTLLPTPVYATTLVFRAYCMPEDPDLRAAVEPQFATHFHQFQAAVGGIASSWPLILSALLAAALLSFGWGQLMRLVPKPMMWGSVGLVAALLLVIGGALLYVGFTGDAITEYMGNISGDNQVWAIVIGAVLLLIAVLFIIVIVFAQQTMNVAVAVIDAAADCVMDIPMMVLGPLITSAAMVGWAVLWMVTFLYIVSSGEVYGKKMALGMQENGGAEVEGLHREIHWDSRMILFAILWTFALFWVFEMLVSYTQFAISYATVVWYYTEPNHVTEERDPEGWPPLDGLKNGIVYHLGSIALGALLVGLTRPVRILFSWASQKPHQGNRVQTQLYRSFGQCVECYQANIECLSSNAYIELAVSGSHNFITAARIALNKVLTCQTNIVFLYGISTFISYVGAAAVSLLVTYVCWEVMTRANVFTSPDSAYWVESPVFLTVLIFIISLFGSSVYMQVFDQVADTILYSYLCEAEQQAFGIKDYNPDNKRYAPPALKELLKFGPHSYGERAALAQQQEYI</sequence>
<keyword evidence="5 7" id="KW-0472">Membrane</keyword>
<accession>A0A0G4F8P4</accession>
<reference evidence="8 9" key="1">
    <citation type="submission" date="2014-11" db="EMBL/GenBank/DDBJ databases">
        <authorList>
            <person name="Zhu J."/>
            <person name="Qi W."/>
            <person name="Song R."/>
        </authorList>
    </citation>
    <scope>NUCLEOTIDE SEQUENCE [LARGE SCALE GENOMIC DNA]</scope>
</reference>
<evidence type="ECO:0000256" key="1">
    <source>
        <dbReference type="ARBA" id="ARBA00004141"/>
    </source>
</evidence>
<dbReference type="VEuPathDB" id="CryptoDB:Vbra_14622"/>
<evidence type="ECO:0000256" key="2">
    <source>
        <dbReference type="ARBA" id="ARBA00007168"/>
    </source>
</evidence>
<comment type="similarity">
    <text evidence="2 7">Belongs to the CTL (choline transporter-like) family.</text>
</comment>
<dbReference type="Proteomes" id="UP000041254">
    <property type="component" value="Unassembled WGS sequence"/>
</dbReference>
<comment type="subcellular location">
    <subcellularLocation>
        <location evidence="7">Cell membrane</location>
        <topology evidence="7">Multi-pass membrane protein</topology>
    </subcellularLocation>
    <subcellularLocation>
        <location evidence="1">Membrane</location>
        <topology evidence="1">Multi-pass membrane protein</topology>
    </subcellularLocation>
</comment>
<comment type="function">
    <text evidence="7">Choline transporter.</text>
</comment>
<evidence type="ECO:0000313" key="8">
    <source>
        <dbReference type="EMBL" id="CEM08553.1"/>
    </source>
</evidence>
<proteinExistence type="inferred from homology"/>
<evidence type="ECO:0000256" key="7">
    <source>
        <dbReference type="RuleBase" id="RU368066"/>
    </source>
</evidence>
<dbReference type="OMA" id="GKSFCKA"/>
<keyword evidence="9" id="KW-1185">Reference proteome</keyword>
<evidence type="ECO:0000256" key="6">
    <source>
        <dbReference type="ARBA" id="ARBA00023180"/>
    </source>
</evidence>
<dbReference type="PhylomeDB" id="A0A0G4F8P4"/>
<organism evidence="8 9">
    <name type="scientific">Vitrella brassicaformis (strain CCMP3155)</name>
    <dbReference type="NCBI Taxonomy" id="1169540"/>
    <lineage>
        <taxon>Eukaryota</taxon>
        <taxon>Sar</taxon>
        <taxon>Alveolata</taxon>
        <taxon>Colpodellida</taxon>
        <taxon>Vitrellaceae</taxon>
        <taxon>Vitrella</taxon>
    </lineage>
</organism>
<evidence type="ECO:0000313" key="9">
    <source>
        <dbReference type="Proteomes" id="UP000041254"/>
    </source>
</evidence>
<name>A0A0G4F8P4_VITBC</name>
<dbReference type="PANTHER" id="PTHR12385:SF14">
    <property type="entry name" value="CHOLINE TRANSPORTER-LIKE 2"/>
    <property type="match status" value="1"/>
</dbReference>
<dbReference type="Pfam" id="PF04515">
    <property type="entry name" value="Choline_transpo"/>
    <property type="match status" value="1"/>
</dbReference>
<feature type="transmembrane region" description="Helical" evidence="7">
    <location>
        <begin position="206"/>
        <end position="227"/>
    </location>
</feature>
<dbReference type="GO" id="GO:0005886">
    <property type="term" value="C:plasma membrane"/>
    <property type="evidence" value="ECO:0007669"/>
    <property type="project" value="UniProtKB-SubCell"/>
</dbReference>
<feature type="transmembrane region" description="Helical" evidence="7">
    <location>
        <begin position="415"/>
        <end position="435"/>
    </location>
</feature>
<feature type="transmembrane region" description="Helical" evidence="7">
    <location>
        <begin position="247"/>
        <end position="269"/>
    </location>
</feature>
<feature type="transmembrane region" description="Helical" evidence="7">
    <location>
        <begin position="20"/>
        <end position="41"/>
    </location>
</feature>
<dbReference type="EMBL" id="CDMY01000385">
    <property type="protein sequence ID" value="CEM08553.1"/>
    <property type="molecule type" value="Genomic_DNA"/>
</dbReference>
<dbReference type="InParanoid" id="A0A0G4F8P4"/>
<keyword evidence="6" id="KW-0325">Glycoprotein</keyword>
<evidence type="ECO:0000256" key="5">
    <source>
        <dbReference type="ARBA" id="ARBA00023136"/>
    </source>
</evidence>
<feature type="transmembrane region" description="Helical" evidence="7">
    <location>
        <begin position="176"/>
        <end position="194"/>
    </location>
</feature>
<keyword evidence="3 7" id="KW-0812">Transmembrane</keyword>
<dbReference type="AlphaFoldDB" id="A0A0G4F8P4"/>
<dbReference type="STRING" id="1169540.A0A0G4F8P4"/>
<protein>
    <recommendedName>
        <fullName evidence="7">Choline transporter-like protein</fullName>
    </recommendedName>
</protein>
<evidence type="ECO:0000256" key="4">
    <source>
        <dbReference type="ARBA" id="ARBA00022989"/>
    </source>
</evidence>
<feature type="transmembrane region" description="Helical" evidence="7">
    <location>
        <begin position="550"/>
        <end position="570"/>
    </location>
</feature>
<feature type="transmembrane region" description="Helical" evidence="7">
    <location>
        <begin position="509"/>
        <end position="530"/>
    </location>
</feature>
<evidence type="ECO:0000256" key="3">
    <source>
        <dbReference type="ARBA" id="ARBA00022692"/>
    </source>
</evidence>
<feature type="transmembrane region" description="Helical" evidence="7">
    <location>
        <begin position="299"/>
        <end position="320"/>
    </location>
</feature>
<gene>
    <name evidence="8" type="ORF">Vbra_14622</name>
</gene>
<feature type="transmembrane region" description="Helical" evidence="7">
    <location>
        <begin position="355"/>
        <end position="376"/>
    </location>
</feature>
<dbReference type="GO" id="GO:0022857">
    <property type="term" value="F:transmembrane transporter activity"/>
    <property type="evidence" value="ECO:0007669"/>
    <property type="project" value="UniProtKB-UniRule"/>
</dbReference>
<dbReference type="InterPro" id="IPR007603">
    <property type="entry name" value="Choline_transptr-like"/>
</dbReference>
<keyword evidence="4 7" id="KW-1133">Transmembrane helix</keyword>
<dbReference type="OrthoDB" id="420519at2759"/>